<reference evidence="2 3" key="1">
    <citation type="journal article" date="2020" name="Phytopathology">
        <title>Genome Sequence Resources of Colletotrichum truncatum, C. plurivorum, C. musicola, and C. sojae: Four Species Pathogenic to Soybean (Glycine max).</title>
        <authorList>
            <person name="Rogerio F."/>
            <person name="Boufleur T.R."/>
            <person name="Ciampi-Guillardi M."/>
            <person name="Sukno S.A."/>
            <person name="Thon M.R."/>
            <person name="Massola Junior N.S."/>
            <person name="Baroncelli R."/>
        </authorList>
    </citation>
    <scope>NUCLEOTIDE SEQUENCE [LARGE SCALE GENOMIC DNA]</scope>
    <source>
        <strain evidence="2 3">LFN0009</strain>
    </source>
</reference>
<sequence length="267" mass="29317">MGASGYVTVVTGGTTRMSRLRRTPDAGKRRDSRRDSSVHHLPLFLRPPPSAWSRQRASGRLQADLACDQRKSDWPGEGSGRRTHIIILGRWEAEPVRETVNSCKERTAQRQAGPSFTPPLSLLYRGVICLRVPQARAPQSPHRASVFAASPCHLLALACELRAQPGSSSLPRQATHSPGYRARAGEPRVARTKTQRRAENADKTRRPHEKNSNREGGHGHLAVAFCLASLDACTAHYSVLWWSGEPMNTPAGIEWVGAVPLPPFLPP</sequence>
<protein>
    <submittedName>
        <fullName evidence="2">Uncharacterized protein</fullName>
    </submittedName>
</protein>
<proteinExistence type="predicted"/>
<evidence type="ECO:0000256" key="1">
    <source>
        <dbReference type="SAM" id="MobiDB-lite"/>
    </source>
</evidence>
<feature type="region of interest" description="Disordered" evidence="1">
    <location>
        <begin position="166"/>
        <end position="216"/>
    </location>
</feature>
<dbReference type="AlphaFoldDB" id="A0A8H6JDG1"/>
<keyword evidence="3" id="KW-1185">Reference proteome</keyword>
<feature type="region of interest" description="Disordered" evidence="1">
    <location>
        <begin position="1"/>
        <end position="58"/>
    </location>
</feature>
<feature type="compositionally biased region" description="Basic and acidic residues" evidence="1">
    <location>
        <begin position="196"/>
        <end position="216"/>
    </location>
</feature>
<feature type="compositionally biased region" description="Low complexity" evidence="1">
    <location>
        <begin position="1"/>
        <end position="15"/>
    </location>
</feature>
<accession>A0A8H6JDG1</accession>
<feature type="compositionally biased region" description="Polar residues" evidence="1">
    <location>
        <begin position="166"/>
        <end position="176"/>
    </location>
</feature>
<evidence type="ECO:0000313" key="3">
    <source>
        <dbReference type="Proteomes" id="UP000652219"/>
    </source>
</evidence>
<dbReference type="EMBL" id="WIGN01000085">
    <property type="protein sequence ID" value="KAF6810570.1"/>
    <property type="molecule type" value="Genomic_DNA"/>
</dbReference>
<dbReference type="Proteomes" id="UP000652219">
    <property type="component" value="Unassembled WGS sequence"/>
</dbReference>
<name>A0A8H6JDG1_9PEZI</name>
<comment type="caution">
    <text evidence="2">The sequence shown here is derived from an EMBL/GenBank/DDBJ whole genome shotgun (WGS) entry which is preliminary data.</text>
</comment>
<feature type="compositionally biased region" description="Basic and acidic residues" evidence="1">
    <location>
        <begin position="22"/>
        <end position="38"/>
    </location>
</feature>
<organism evidence="2 3">
    <name type="scientific">Colletotrichum sojae</name>
    <dbReference type="NCBI Taxonomy" id="2175907"/>
    <lineage>
        <taxon>Eukaryota</taxon>
        <taxon>Fungi</taxon>
        <taxon>Dikarya</taxon>
        <taxon>Ascomycota</taxon>
        <taxon>Pezizomycotina</taxon>
        <taxon>Sordariomycetes</taxon>
        <taxon>Hypocreomycetidae</taxon>
        <taxon>Glomerellales</taxon>
        <taxon>Glomerellaceae</taxon>
        <taxon>Colletotrichum</taxon>
        <taxon>Colletotrichum orchidearum species complex</taxon>
    </lineage>
</organism>
<evidence type="ECO:0000313" key="2">
    <source>
        <dbReference type="EMBL" id="KAF6810570.1"/>
    </source>
</evidence>
<gene>
    <name evidence="2" type="ORF">CSOJ01_06249</name>
</gene>